<dbReference type="PANTHER" id="PTHR37490">
    <property type="entry name" value="EXPRESSED PROTEIN"/>
    <property type="match status" value="1"/>
</dbReference>
<dbReference type="EMBL" id="MU001689">
    <property type="protein sequence ID" value="KAF2454773.1"/>
    <property type="molecule type" value="Genomic_DNA"/>
</dbReference>
<dbReference type="PANTHER" id="PTHR37490:SF3">
    <property type="entry name" value="DUF3431 DOMAIN CONTAINING PROTEIN"/>
    <property type="match status" value="1"/>
</dbReference>
<organism evidence="1 2">
    <name type="scientific">Lineolata rhizophorae</name>
    <dbReference type="NCBI Taxonomy" id="578093"/>
    <lineage>
        <taxon>Eukaryota</taxon>
        <taxon>Fungi</taxon>
        <taxon>Dikarya</taxon>
        <taxon>Ascomycota</taxon>
        <taxon>Pezizomycotina</taxon>
        <taxon>Dothideomycetes</taxon>
        <taxon>Dothideomycetes incertae sedis</taxon>
        <taxon>Lineolatales</taxon>
        <taxon>Lineolataceae</taxon>
        <taxon>Lineolata</taxon>
    </lineage>
</organism>
<accession>A0A6A6NU32</accession>
<dbReference type="InterPro" id="IPR021838">
    <property type="entry name" value="DUF3431"/>
</dbReference>
<proteinExistence type="predicted"/>
<sequence length="255" mass="30004">MEERRKTIVVASMKKEDTSWLSKRLLDWDKKIYIVDDPSAELTVPLNKGHEAMVYLTYIIDHYDSLPPYMVFIHAQRYQWHNDDPVYDLHYPLLHLQLPHVEEHGYANLRCTWLLGCPAEIYPKKQASLHPYRSYNLDGNITSYEAYLHAFRELFPGKKEPDEIGVSCCAQFAVTKEKVRERKRAEYERYRNWLLETPLPDDVSGRILEYSWHMIFGKPPVYCPNAPECYCKMYGLCGLNCPTERSCVGRYNLPT</sequence>
<dbReference type="Pfam" id="PF11913">
    <property type="entry name" value="DUF3431"/>
    <property type="match status" value="1"/>
</dbReference>
<dbReference type="Proteomes" id="UP000799766">
    <property type="component" value="Unassembled WGS sequence"/>
</dbReference>
<keyword evidence="2" id="KW-1185">Reference proteome</keyword>
<dbReference type="AlphaFoldDB" id="A0A6A6NU32"/>
<reference evidence="1" key="1">
    <citation type="journal article" date="2020" name="Stud. Mycol.">
        <title>101 Dothideomycetes genomes: a test case for predicting lifestyles and emergence of pathogens.</title>
        <authorList>
            <person name="Haridas S."/>
            <person name="Albert R."/>
            <person name="Binder M."/>
            <person name="Bloem J."/>
            <person name="Labutti K."/>
            <person name="Salamov A."/>
            <person name="Andreopoulos B."/>
            <person name="Baker S."/>
            <person name="Barry K."/>
            <person name="Bills G."/>
            <person name="Bluhm B."/>
            <person name="Cannon C."/>
            <person name="Castanera R."/>
            <person name="Culley D."/>
            <person name="Daum C."/>
            <person name="Ezra D."/>
            <person name="Gonzalez J."/>
            <person name="Henrissat B."/>
            <person name="Kuo A."/>
            <person name="Liang C."/>
            <person name="Lipzen A."/>
            <person name="Lutzoni F."/>
            <person name="Magnuson J."/>
            <person name="Mondo S."/>
            <person name="Nolan M."/>
            <person name="Ohm R."/>
            <person name="Pangilinan J."/>
            <person name="Park H.-J."/>
            <person name="Ramirez L."/>
            <person name="Alfaro M."/>
            <person name="Sun H."/>
            <person name="Tritt A."/>
            <person name="Yoshinaga Y."/>
            <person name="Zwiers L.-H."/>
            <person name="Turgeon B."/>
            <person name="Goodwin S."/>
            <person name="Spatafora J."/>
            <person name="Crous P."/>
            <person name="Grigoriev I."/>
        </authorList>
    </citation>
    <scope>NUCLEOTIDE SEQUENCE</scope>
    <source>
        <strain evidence="1">ATCC 16933</strain>
    </source>
</reference>
<evidence type="ECO:0000313" key="1">
    <source>
        <dbReference type="EMBL" id="KAF2454773.1"/>
    </source>
</evidence>
<protein>
    <recommendedName>
        <fullName evidence="3">DUF3431 domain-containing protein</fullName>
    </recommendedName>
</protein>
<gene>
    <name evidence="1" type="ORF">BDY21DRAFT_290462</name>
</gene>
<evidence type="ECO:0008006" key="3">
    <source>
        <dbReference type="Google" id="ProtNLM"/>
    </source>
</evidence>
<name>A0A6A6NU32_9PEZI</name>
<dbReference type="OrthoDB" id="426718at2759"/>
<evidence type="ECO:0000313" key="2">
    <source>
        <dbReference type="Proteomes" id="UP000799766"/>
    </source>
</evidence>